<accession>A0A6H5H7W1</accession>
<proteinExistence type="predicted"/>
<dbReference type="Proteomes" id="UP000479000">
    <property type="component" value="Unassembled WGS sequence"/>
</dbReference>
<keyword evidence="2" id="KW-1185">Reference proteome</keyword>
<name>A0A6H5H7W1_9HEMI</name>
<evidence type="ECO:0000313" key="2">
    <source>
        <dbReference type="Proteomes" id="UP000479000"/>
    </source>
</evidence>
<gene>
    <name evidence="1" type="ORF">NTEN_LOCUS17180</name>
</gene>
<feature type="non-terminal residue" evidence="1">
    <location>
        <position position="104"/>
    </location>
</feature>
<dbReference type="AlphaFoldDB" id="A0A6H5H7W1"/>
<sequence>MVDIRCRTVEGHLNNKESGEEAECSLERGLFCTGTCSDYEIQVLCQCGEFTINVSLAYVCEYYFGSYRSMFTPFIFLTEPVVSTLPTTVQTTSKTTTSPPTTTT</sequence>
<dbReference type="EMBL" id="CADCXU010025434">
    <property type="protein sequence ID" value="CAB0012440.1"/>
    <property type="molecule type" value="Genomic_DNA"/>
</dbReference>
<evidence type="ECO:0000313" key="1">
    <source>
        <dbReference type="EMBL" id="CAB0012440.1"/>
    </source>
</evidence>
<dbReference type="OrthoDB" id="6262482at2759"/>
<reference evidence="1 2" key="1">
    <citation type="submission" date="2020-02" db="EMBL/GenBank/DDBJ databases">
        <authorList>
            <person name="Ferguson B K."/>
        </authorList>
    </citation>
    <scope>NUCLEOTIDE SEQUENCE [LARGE SCALE GENOMIC DNA]</scope>
</reference>
<organism evidence="1 2">
    <name type="scientific">Nesidiocoris tenuis</name>
    <dbReference type="NCBI Taxonomy" id="355587"/>
    <lineage>
        <taxon>Eukaryota</taxon>
        <taxon>Metazoa</taxon>
        <taxon>Ecdysozoa</taxon>
        <taxon>Arthropoda</taxon>
        <taxon>Hexapoda</taxon>
        <taxon>Insecta</taxon>
        <taxon>Pterygota</taxon>
        <taxon>Neoptera</taxon>
        <taxon>Paraneoptera</taxon>
        <taxon>Hemiptera</taxon>
        <taxon>Heteroptera</taxon>
        <taxon>Panheteroptera</taxon>
        <taxon>Cimicomorpha</taxon>
        <taxon>Miridae</taxon>
        <taxon>Dicyphina</taxon>
        <taxon>Nesidiocoris</taxon>
    </lineage>
</organism>
<protein>
    <submittedName>
        <fullName evidence="1">Uncharacterized protein</fullName>
    </submittedName>
</protein>